<feature type="domain" description="Arrestin C-terminal-like" evidence="13">
    <location>
        <begin position="446"/>
        <end position="748"/>
    </location>
</feature>
<dbReference type="EMBL" id="CP076664">
    <property type="protein sequence ID" value="QWU89432.1"/>
    <property type="molecule type" value="Genomic_DNA"/>
</dbReference>
<evidence type="ECO:0000259" key="13">
    <source>
        <dbReference type="SMART" id="SM01017"/>
    </source>
</evidence>
<evidence type="ECO:0000256" key="4">
    <source>
        <dbReference type="ARBA" id="ARBA00010551"/>
    </source>
</evidence>
<keyword evidence="10" id="KW-0627">Porphyrin biosynthesis</keyword>
<evidence type="ECO:0000256" key="2">
    <source>
        <dbReference type="ARBA" id="ARBA00002600"/>
    </source>
</evidence>
<dbReference type="PANTHER" id="PTHR42923">
    <property type="entry name" value="PROTOPORPHYRINOGEN OXIDASE"/>
    <property type="match status" value="1"/>
</dbReference>
<dbReference type="Pfam" id="PF01593">
    <property type="entry name" value="Amino_oxidase"/>
    <property type="match status" value="1"/>
</dbReference>
<dbReference type="SUPFAM" id="SSF54373">
    <property type="entry name" value="FAD-linked reductases, C-terminal domain"/>
    <property type="match status" value="1"/>
</dbReference>
<keyword evidence="8" id="KW-0560">Oxidoreductase</keyword>
<evidence type="ECO:0000256" key="10">
    <source>
        <dbReference type="ARBA" id="ARBA00023244"/>
    </source>
</evidence>
<keyword evidence="9" id="KW-0350">Heme biosynthesis</keyword>
<protein>
    <recommendedName>
        <fullName evidence="5">protoporphyrinogen oxidase</fullName>
        <ecNumber evidence="5">1.3.3.4</ecNumber>
    </recommendedName>
</protein>
<sequence length="1449" mass="160648">MFERIKKKVSRRQSEPAIFDLPASPFAGRRASTSTNRTVMISDEPHPRHSASVSRLRASSVSSQATDAPRRSRSVSKKQARELVKFETSQVVGKKLLSLLSDLGLQQPFPLSTTNNSTSGPLSKSIRCFVANTNDCIYLPPASSASFTYDDVENGGAHVNEDIDTAASDAPEGHDTPEEDDDNDFSGHEHASLPLPSHDDDSARRAFESKLQPFNSPNYLSSKIDSDAPIPHVFAFIIELTKETSVREVRFEFQSCVSTLWPTGDPHNHYHQKEKYKIGQFEWLSSLSDADYYINTQNSNDAKIRKIDPNELAKRSKRYRLVKVRDLADDNDPINNSKKSFSLNPEFTSQSFSDAMSIPSSGIQETAKAGLYVFLLPLIFPSHMPASVTSINGSLNHRLSMNLIKMSDKLNRKTRVYSYFNLPMVRTPPSLANSVADKPIYVNRVWNDAMHYIITFPKKYVPLGSEHTINVKLIPLMKDVILKRIKFNVLERITYVSKDLKREYEYDSDDPHLVKPHCELKTRERVVHLCELKTKHRSNYSGSAEPFKEEVIKCPDNNLLFSCYEPKDDPASDDPLAKPEKSTMIASPLDINIALPFLTTKTDKVMMTANPDEANSNAAPRRSLSVHRDSVSSGTFFPSSPIIGSLETQISHMHADVPGVSDNVDDDVFKLDSSAYMDESKTTKENIQQGYTSVHKALAPDSNFRHIQVSHRLQVSFRISKPDPKDNNRMHHYEVVVDTPLILLSAKCNESSIQLPRYDEIDPEVVPLSTPQRRDITFRTPSYSKNGVSIKPLDPEGDDRLPSFEEAISASASPVMRSFSVADDPLSRANSVSNAPVPSYEESMPGNVNDEYIPTLRIDDLVIDPANASAPSRPSGLRASLGNSFAPSSNSRSPDTNNSSVGSRDNDGSAPEEGDPLSLLSSDSASEAVSSSDLVSSSTSHDSAVDRLPSKEIGSISPRAVPGLGHGGENDLSTSPLLKNESVEKKGPRTLRGVSDGTLLIVDILKQLGYGDQVEVMKSTSDANRKWLLDPSNNLVQTPNSLSSFVKFMTSDVTNGLIKSVLKEPFQKAASDPKDESIRDFFARRFGSSVLAENVLSAVMHGVYSGDIGKLSVRATLPRLQQLEREHGSILKGVFQQIRSKKREKSLSSQLVSYQSRISPQTDMSSLSDKLKKFPIMRLHDGLQTFPLVLSEYLQRQKNVDVHYGAAVEKCDFQGSLTVNGESEKFDHIRYTSSTSKLAELIKNDELSSILRSFEHTTIFLANIYTKRRCLIPKDGSGFGFLVPIRNKNPESLLGVIYDSDCESDAVTFFDETTRPKAPFHKVTLMMGGHFFSSRGVPSNQISIATARKVLSDILHVDLSQFHKIIVRDEAKETSKEVDLADDDLLISYNLHENCIPQYNVGFLENVDKMKTLIGRESDGHFSMGGTALGKLGVPDCVMNGFEDALKLA</sequence>
<comment type="catalytic activity">
    <reaction evidence="11">
        <text>protoporphyrinogen IX + 3 O2 = protoporphyrin IX + 3 H2O2</text>
        <dbReference type="Rhea" id="RHEA:25576"/>
        <dbReference type="ChEBI" id="CHEBI:15379"/>
        <dbReference type="ChEBI" id="CHEBI:16240"/>
        <dbReference type="ChEBI" id="CHEBI:57306"/>
        <dbReference type="ChEBI" id="CHEBI:57307"/>
        <dbReference type="EC" id="1.3.3.4"/>
    </reaction>
</comment>
<evidence type="ECO:0000256" key="1">
    <source>
        <dbReference type="ARBA" id="ARBA00001974"/>
    </source>
</evidence>
<organism evidence="14 15">
    <name type="scientific">Candidozyma haemuli</name>
    <dbReference type="NCBI Taxonomy" id="45357"/>
    <lineage>
        <taxon>Eukaryota</taxon>
        <taxon>Fungi</taxon>
        <taxon>Dikarya</taxon>
        <taxon>Ascomycota</taxon>
        <taxon>Saccharomycotina</taxon>
        <taxon>Pichiomycetes</taxon>
        <taxon>Metschnikowiaceae</taxon>
        <taxon>Candidozyma</taxon>
    </lineage>
</organism>
<gene>
    <name evidence="14" type="ORF">CA3LBN_003755</name>
</gene>
<evidence type="ECO:0000256" key="7">
    <source>
        <dbReference type="ARBA" id="ARBA00022827"/>
    </source>
</evidence>
<dbReference type="EC" id="1.3.3.4" evidence="5"/>
<comment type="similarity">
    <text evidence="4">Belongs to the protoporphyrinogen/coproporphyrinogen oxidase family. Protoporphyrinogen oxidase subfamily.</text>
</comment>
<dbReference type="InterPro" id="IPR002937">
    <property type="entry name" value="Amino_oxidase"/>
</dbReference>
<dbReference type="Proteomes" id="UP000825434">
    <property type="component" value="Chromosome 4"/>
</dbReference>
<comment type="pathway">
    <text evidence="3">Porphyrin-containing compound metabolism; protoporphyrin-IX biosynthesis; protoporphyrin-IX from protoporphyrinogen-IX: step 1/1.</text>
</comment>
<dbReference type="InterPro" id="IPR004572">
    <property type="entry name" value="Protoporphyrinogen_oxidase"/>
</dbReference>
<dbReference type="InterPro" id="IPR050464">
    <property type="entry name" value="Zeta_carotene_desat/Oxidored"/>
</dbReference>
<feature type="compositionally biased region" description="Basic residues" evidence="12">
    <location>
        <begin position="1"/>
        <end position="11"/>
    </location>
</feature>
<comment type="cofactor">
    <cofactor evidence="1">
        <name>FAD</name>
        <dbReference type="ChEBI" id="CHEBI:57692"/>
    </cofactor>
</comment>
<dbReference type="InterPro" id="IPR036188">
    <property type="entry name" value="FAD/NAD-bd_sf"/>
</dbReference>
<feature type="compositionally biased region" description="Low complexity" evidence="12">
    <location>
        <begin position="917"/>
        <end position="942"/>
    </location>
</feature>
<feature type="compositionally biased region" description="Low complexity" evidence="12">
    <location>
        <begin position="50"/>
        <end position="63"/>
    </location>
</feature>
<accession>A0ABX8I8L3</accession>
<evidence type="ECO:0000256" key="8">
    <source>
        <dbReference type="ARBA" id="ARBA00023002"/>
    </source>
</evidence>
<evidence type="ECO:0000256" key="5">
    <source>
        <dbReference type="ARBA" id="ARBA00012867"/>
    </source>
</evidence>
<evidence type="ECO:0000313" key="15">
    <source>
        <dbReference type="Proteomes" id="UP000825434"/>
    </source>
</evidence>
<feature type="region of interest" description="Disordered" evidence="12">
    <location>
        <begin position="166"/>
        <end position="203"/>
    </location>
</feature>
<evidence type="ECO:0000313" key="14">
    <source>
        <dbReference type="EMBL" id="QWU89432.1"/>
    </source>
</evidence>
<keyword evidence="15" id="KW-1185">Reference proteome</keyword>
<feature type="compositionally biased region" description="Polar residues" evidence="12">
    <location>
        <begin position="881"/>
        <end position="903"/>
    </location>
</feature>
<feature type="region of interest" description="Disordered" evidence="12">
    <location>
        <begin position="1"/>
        <end position="79"/>
    </location>
</feature>
<evidence type="ECO:0000256" key="3">
    <source>
        <dbReference type="ARBA" id="ARBA00005073"/>
    </source>
</evidence>
<dbReference type="Gene3D" id="3.50.50.60">
    <property type="entry name" value="FAD/NAD(P)-binding domain"/>
    <property type="match status" value="1"/>
</dbReference>
<evidence type="ECO:0000256" key="9">
    <source>
        <dbReference type="ARBA" id="ARBA00023133"/>
    </source>
</evidence>
<keyword evidence="6" id="KW-0285">Flavoprotein</keyword>
<keyword evidence="7" id="KW-0274">FAD</keyword>
<proteinExistence type="inferred from homology"/>
<dbReference type="SUPFAM" id="SSF51905">
    <property type="entry name" value="FAD/NAD(P)-binding domain"/>
    <property type="match status" value="1"/>
</dbReference>
<dbReference type="InterPro" id="IPR011022">
    <property type="entry name" value="Arrestin_C-like"/>
</dbReference>
<feature type="compositionally biased region" description="Basic and acidic residues" evidence="12">
    <location>
        <begin position="185"/>
        <end position="203"/>
    </location>
</feature>
<evidence type="ECO:0000256" key="12">
    <source>
        <dbReference type="SAM" id="MobiDB-lite"/>
    </source>
</evidence>
<dbReference type="PANTHER" id="PTHR42923:SF3">
    <property type="entry name" value="PROTOPORPHYRINOGEN OXIDASE"/>
    <property type="match status" value="1"/>
</dbReference>
<comment type="function">
    <text evidence="2">Catalyzes the 6-electron oxidation of protoporphyrinogen-IX to form protoporphyrin-IX.</text>
</comment>
<reference evidence="14 15" key="1">
    <citation type="submission" date="2021-06" db="EMBL/GenBank/DDBJ databases">
        <title>Candida outbreak in Lebanon.</title>
        <authorList>
            <person name="Finianos M."/>
        </authorList>
    </citation>
    <scope>NUCLEOTIDE SEQUENCE [LARGE SCALE GENOMIC DNA]</scope>
    <source>
        <strain evidence="14">CA3LBN</strain>
    </source>
</reference>
<dbReference type="SMART" id="SM01017">
    <property type="entry name" value="Arrestin_C"/>
    <property type="match status" value="1"/>
</dbReference>
<feature type="region of interest" description="Disordered" evidence="12">
    <location>
        <begin position="826"/>
        <end position="848"/>
    </location>
</feature>
<dbReference type="NCBIfam" id="TIGR00562">
    <property type="entry name" value="proto_IX_ox"/>
    <property type="match status" value="1"/>
</dbReference>
<evidence type="ECO:0000256" key="11">
    <source>
        <dbReference type="ARBA" id="ARBA00047554"/>
    </source>
</evidence>
<evidence type="ECO:0000256" key="6">
    <source>
        <dbReference type="ARBA" id="ARBA00022630"/>
    </source>
</evidence>
<feature type="region of interest" description="Disordered" evidence="12">
    <location>
        <begin position="867"/>
        <end position="990"/>
    </location>
</feature>
<name>A0ABX8I8L3_9ASCO</name>